<comment type="caution">
    <text evidence="2">The sequence shown here is derived from an EMBL/GenBank/DDBJ whole genome shotgun (WGS) entry which is preliminary data.</text>
</comment>
<evidence type="ECO:0000313" key="2">
    <source>
        <dbReference type="EMBL" id="MFC6905943.1"/>
    </source>
</evidence>
<sequence>MSEPPGMAVGMEIEYWVVDSDGRPCAGEEVVAAHDRICHARTSPRSNPGAVRRSRASRRR</sequence>
<name>A0ABD5V6L4_9EURY</name>
<dbReference type="AlphaFoldDB" id="A0ABD5V6L4"/>
<dbReference type="RefSeq" id="WP_340604473.1">
    <property type="nucleotide sequence ID" value="NZ_JBBMXV010000003.1"/>
</dbReference>
<keyword evidence="3" id="KW-1185">Reference proteome</keyword>
<accession>A0ABD5V6L4</accession>
<evidence type="ECO:0000313" key="3">
    <source>
        <dbReference type="Proteomes" id="UP001596312"/>
    </source>
</evidence>
<feature type="region of interest" description="Disordered" evidence="1">
    <location>
        <begin position="40"/>
        <end position="60"/>
    </location>
</feature>
<organism evidence="2 3">
    <name type="scientific">Halalkalicoccus tibetensis</name>
    <dbReference type="NCBI Taxonomy" id="175632"/>
    <lineage>
        <taxon>Archaea</taxon>
        <taxon>Methanobacteriati</taxon>
        <taxon>Methanobacteriota</taxon>
        <taxon>Stenosarchaea group</taxon>
        <taxon>Halobacteria</taxon>
        <taxon>Halobacteriales</taxon>
        <taxon>Halococcaceae</taxon>
        <taxon>Halalkalicoccus</taxon>
    </lineage>
</organism>
<gene>
    <name evidence="2" type="ORF">ACFQGH_12145</name>
</gene>
<protein>
    <submittedName>
        <fullName evidence="2">Uncharacterized protein</fullName>
    </submittedName>
</protein>
<dbReference type="Proteomes" id="UP001596312">
    <property type="component" value="Unassembled WGS sequence"/>
</dbReference>
<dbReference type="EMBL" id="JBHSXQ010000003">
    <property type="protein sequence ID" value="MFC6905943.1"/>
    <property type="molecule type" value="Genomic_DNA"/>
</dbReference>
<reference evidence="2 3" key="1">
    <citation type="journal article" date="2019" name="Int. J. Syst. Evol. Microbiol.">
        <title>The Global Catalogue of Microorganisms (GCM) 10K type strain sequencing project: providing services to taxonomists for standard genome sequencing and annotation.</title>
        <authorList>
            <consortium name="The Broad Institute Genomics Platform"/>
            <consortium name="The Broad Institute Genome Sequencing Center for Infectious Disease"/>
            <person name="Wu L."/>
            <person name="Ma J."/>
        </authorList>
    </citation>
    <scope>NUCLEOTIDE SEQUENCE [LARGE SCALE GENOMIC DNA]</scope>
    <source>
        <strain evidence="2 3">CGMCC 1.3240</strain>
    </source>
</reference>
<evidence type="ECO:0000256" key="1">
    <source>
        <dbReference type="SAM" id="MobiDB-lite"/>
    </source>
</evidence>
<proteinExistence type="predicted"/>